<sequence length="56" mass="6811">MNDRDIKNMYKNVDITLVRETLKYIEPMIMFSKKAVLEYLIENIFFFPFSKSKLPF</sequence>
<name>B7ICQ7_THEAB</name>
<gene>
    <name evidence="1" type="ordered locus">THA_1339</name>
</gene>
<dbReference type="HOGENOM" id="CLU_3012810_0_0_0"/>
<dbReference type="EMBL" id="CP001185">
    <property type="protein sequence ID" value="ACJ75784.1"/>
    <property type="molecule type" value="Genomic_DNA"/>
</dbReference>
<accession>B7ICQ7</accession>
<reference evidence="1 2" key="1">
    <citation type="journal article" date="2009" name="J. Bacteriol.">
        <title>The genome of Thermosipho africanus TCF52B: lateral genetic connections to the Firmicutes and Archaea.</title>
        <authorList>
            <person name="Nesboe C.L."/>
            <person name="Bapteste E."/>
            <person name="Curtis B."/>
            <person name="Dahle H."/>
            <person name="Lopez P."/>
            <person name="Macleod D."/>
            <person name="Dlutek M."/>
            <person name="Bowman S."/>
            <person name="Zhaxybayeva O."/>
            <person name="Birkeland N.-K."/>
            <person name="Doolittle W.F."/>
        </authorList>
    </citation>
    <scope>NUCLEOTIDE SEQUENCE [LARGE SCALE GENOMIC DNA]</scope>
    <source>
        <strain evidence="1 2">TCF52B</strain>
    </source>
</reference>
<protein>
    <submittedName>
        <fullName evidence="1">Uncharacterized protein</fullName>
    </submittedName>
</protein>
<proteinExistence type="predicted"/>
<keyword evidence="2" id="KW-1185">Reference proteome</keyword>
<evidence type="ECO:0000313" key="1">
    <source>
        <dbReference type="EMBL" id="ACJ75784.1"/>
    </source>
</evidence>
<dbReference type="STRING" id="484019.THA_1339"/>
<organism evidence="1 2">
    <name type="scientific">Thermosipho africanus (strain TCF52B)</name>
    <dbReference type="NCBI Taxonomy" id="484019"/>
    <lineage>
        <taxon>Bacteria</taxon>
        <taxon>Thermotogati</taxon>
        <taxon>Thermotogota</taxon>
        <taxon>Thermotogae</taxon>
        <taxon>Thermotogales</taxon>
        <taxon>Fervidobacteriaceae</taxon>
        <taxon>Thermosipho</taxon>
    </lineage>
</organism>
<evidence type="ECO:0000313" key="2">
    <source>
        <dbReference type="Proteomes" id="UP000002453"/>
    </source>
</evidence>
<dbReference type="AlphaFoldDB" id="B7ICQ7"/>
<dbReference type="KEGG" id="taf:THA_1339"/>
<dbReference type="Proteomes" id="UP000002453">
    <property type="component" value="Chromosome"/>
</dbReference>